<dbReference type="KEGG" id="tcr:507673.70"/>
<evidence type="ECO:0000313" key="2">
    <source>
        <dbReference type="EMBL" id="EAN84423.1"/>
    </source>
</evidence>
<organism evidence="2 3">
    <name type="scientific">Trypanosoma cruzi (strain CL Brener)</name>
    <dbReference type="NCBI Taxonomy" id="353153"/>
    <lineage>
        <taxon>Eukaryota</taxon>
        <taxon>Discoba</taxon>
        <taxon>Euglenozoa</taxon>
        <taxon>Kinetoplastea</taxon>
        <taxon>Metakinetoplastina</taxon>
        <taxon>Trypanosomatida</taxon>
        <taxon>Trypanosomatidae</taxon>
        <taxon>Trypanosoma</taxon>
        <taxon>Schizotrypanum</taxon>
    </lineage>
</organism>
<dbReference type="GeneID" id="3536231"/>
<gene>
    <name evidence="2" type="ORF">Tc00.1047053507673.70</name>
</gene>
<evidence type="ECO:0000256" key="1">
    <source>
        <dbReference type="SAM" id="Phobius"/>
    </source>
</evidence>
<feature type="transmembrane region" description="Helical" evidence="1">
    <location>
        <begin position="46"/>
        <end position="68"/>
    </location>
</feature>
<reference evidence="2 3" key="1">
    <citation type="journal article" date="2005" name="Science">
        <title>The genome sequence of Trypanosoma cruzi, etiologic agent of Chagas disease.</title>
        <authorList>
            <person name="El-Sayed N.M."/>
            <person name="Myler P.J."/>
            <person name="Bartholomeu D.C."/>
            <person name="Nilsson D."/>
            <person name="Aggarwal G."/>
            <person name="Tran A.N."/>
            <person name="Ghedin E."/>
            <person name="Worthey E.A."/>
            <person name="Delcher A.L."/>
            <person name="Blandin G."/>
            <person name="Westenberger S.J."/>
            <person name="Caler E."/>
            <person name="Cerqueira G.C."/>
            <person name="Branche C."/>
            <person name="Haas B."/>
            <person name="Anupama A."/>
            <person name="Arner E."/>
            <person name="Aslund L."/>
            <person name="Attipoe P."/>
            <person name="Bontempi E."/>
            <person name="Bringaud F."/>
            <person name="Burton P."/>
            <person name="Cadag E."/>
            <person name="Campbell D.A."/>
            <person name="Carrington M."/>
            <person name="Crabtree J."/>
            <person name="Darban H."/>
            <person name="da Silveira J.F."/>
            <person name="de Jong P."/>
            <person name="Edwards K."/>
            <person name="Englund P.T."/>
            <person name="Fazelina G."/>
            <person name="Feldblyum T."/>
            <person name="Ferella M."/>
            <person name="Frasch A.C."/>
            <person name="Gull K."/>
            <person name="Horn D."/>
            <person name="Hou L."/>
            <person name="Huang Y."/>
            <person name="Kindlund E."/>
            <person name="Klingbeil M."/>
            <person name="Kluge S."/>
            <person name="Koo H."/>
            <person name="Lacerda D."/>
            <person name="Levin M.J."/>
            <person name="Lorenzi H."/>
            <person name="Louie T."/>
            <person name="Machado C.R."/>
            <person name="McCulloch R."/>
            <person name="McKenna A."/>
            <person name="Mizuno Y."/>
            <person name="Mottram J.C."/>
            <person name="Nelson S."/>
            <person name="Ochaya S."/>
            <person name="Osoegawa K."/>
            <person name="Pai G."/>
            <person name="Parsons M."/>
            <person name="Pentony M."/>
            <person name="Pettersson U."/>
            <person name="Pop M."/>
            <person name="Ramirez J.L."/>
            <person name="Rinta J."/>
            <person name="Robertson L."/>
            <person name="Salzberg S.L."/>
            <person name="Sanchez D.O."/>
            <person name="Seyler A."/>
            <person name="Sharma R."/>
            <person name="Shetty J."/>
            <person name="Simpson A.J."/>
            <person name="Sisk E."/>
            <person name="Tammi M.T."/>
            <person name="Tarleton R."/>
            <person name="Teixeira S."/>
            <person name="Van Aken S."/>
            <person name="Vogt C."/>
            <person name="Ward P.N."/>
            <person name="Wickstead B."/>
            <person name="Wortman J."/>
            <person name="White O."/>
            <person name="Fraser C.M."/>
            <person name="Stuart K.D."/>
            <person name="Andersson B."/>
        </authorList>
    </citation>
    <scope>NUCLEOTIDE SEQUENCE [LARGE SCALE GENOMIC DNA]</scope>
    <source>
        <strain evidence="2 3">CL Brener</strain>
    </source>
</reference>
<keyword evidence="1" id="KW-1133">Transmembrane helix</keyword>
<protein>
    <recommendedName>
        <fullName evidence="4">Amastin</fullName>
    </recommendedName>
</protein>
<feature type="transmembrane region" description="Helical" evidence="1">
    <location>
        <begin position="201"/>
        <end position="221"/>
    </location>
</feature>
<feature type="transmembrane region" description="Helical" evidence="1">
    <location>
        <begin position="152"/>
        <end position="174"/>
    </location>
</feature>
<keyword evidence="1" id="KW-0812">Transmembrane</keyword>
<keyword evidence="3" id="KW-1185">Reference proteome</keyword>
<accession>Q4CVW5</accession>
<dbReference type="eggNOG" id="ENOG502SN4Q">
    <property type="taxonomic scope" value="Eukaryota"/>
</dbReference>
<dbReference type="InParanoid" id="Q4CVW5"/>
<proteinExistence type="predicted"/>
<evidence type="ECO:0000313" key="3">
    <source>
        <dbReference type="Proteomes" id="UP000002296"/>
    </source>
</evidence>
<dbReference type="Gene3D" id="1.20.140.150">
    <property type="match status" value="1"/>
</dbReference>
<keyword evidence="1" id="KW-0472">Membrane</keyword>
<dbReference type="PANTHER" id="PTHR40741:SF1">
    <property type="entry name" value="AMASTIN"/>
    <property type="match status" value="1"/>
</dbReference>
<dbReference type="AlphaFoldDB" id="Q4CVW5"/>
<name>Q4CVW5_TRYCC</name>
<dbReference type="PaxDb" id="353153-Q4CVW5"/>
<dbReference type="OMA" id="AMFLEVC"/>
<dbReference type="PANTHER" id="PTHR40741">
    <property type="entry name" value="AMASTIN-RELATED"/>
    <property type="match status" value="1"/>
</dbReference>
<dbReference type="RefSeq" id="XP_806274.1">
    <property type="nucleotide sequence ID" value="XM_801181.1"/>
</dbReference>
<sequence length="222" mass="24103">MTLPPCRTGVHFPIFPFSFRPPSPRSKAKARSKLSQNRQGGNMCSFCRVIVLVLAMLATACAVCANIFPVFKKGNDAATVKQTLWYNQTTVSGGVGTKVDVSESLCGQYKLFFQVSEGAAVAAAGIGLVVVLFVIIQMIFQRICCCLGCVTSLLISIAFVACVVCLALIVYGYMRGYCQSDAVLSSQYGPFKDQGYKFSEAFYLICVACVFFFVSSFFQCCA</sequence>
<evidence type="ECO:0008006" key="4">
    <source>
        <dbReference type="Google" id="ProtNLM"/>
    </source>
</evidence>
<dbReference type="EMBL" id="AAHK01001699">
    <property type="protein sequence ID" value="EAN84423.1"/>
    <property type="molecule type" value="Genomic_DNA"/>
</dbReference>
<comment type="caution">
    <text evidence="2">The sequence shown here is derived from an EMBL/GenBank/DDBJ whole genome shotgun (WGS) entry which is preliminary data.</text>
</comment>
<feature type="transmembrane region" description="Helical" evidence="1">
    <location>
        <begin position="119"/>
        <end position="140"/>
    </location>
</feature>
<dbReference type="Proteomes" id="UP000002296">
    <property type="component" value="Unassembled WGS sequence"/>
</dbReference>